<dbReference type="NCBIfam" id="TIGR00061">
    <property type="entry name" value="L21"/>
    <property type="match status" value="1"/>
</dbReference>
<keyword evidence="2 6" id="KW-0699">rRNA-binding</keyword>
<dbReference type="Proteomes" id="UP000094379">
    <property type="component" value="Unassembled WGS sequence"/>
</dbReference>
<keyword evidence="9" id="KW-1185">Reference proteome</keyword>
<evidence type="ECO:0000313" key="9">
    <source>
        <dbReference type="Proteomes" id="UP000094379"/>
    </source>
</evidence>
<dbReference type="STRING" id="291169.A9E74_00929"/>
<dbReference type="HAMAP" id="MF_01363">
    <property type="entry name" value="Ribosomal_bL21"/>
    <property type="match status" value="1"/>
</dbReference>
<evidence type="ECO:0000256" key="6">
    <source>
        <dbReference type="HAMAP-Rule" id="MF_01363"/>
    </source>
</evidence>
<dbReference type="InterPro" id="IPR001787">
    <property type="entry name" value="Ribosomal_bL21"/>
</dbReference>
<dbReference type="InterPro" id="IPR036164">
    <property type="entry name" value="bL21-like_sf"/>
</dbReference>
<evidence type="ECO:0000256" key="4">
    <source>
        <dbReference type="ARBA" id="ARBA00022980"/>
    </source>
</evidence>
<evidence type="ECO:0000313" key="8">
    <source>
        <dbReference type="EMBL" id="ODN67395.1"/>
    </source>
</evidence>
<dbReference type="PROSITE" id="PS01169">
    <property type="entry name" value="RIBOSOMAL_L21"/>
    <property type="match status" value="1"/>
</dbReference>
<keyword evidence="3 6" id="KW-0694">RNA-binding</keyword>
<comment type="function">
    <text evidence="6 7">This protein binds to 23S rRNA in the presence of protein L20.</text>
</comment>
<organism evidence="8 9">
    <name type="scientific">Methylophaga muralis</name>
    <dbReference type="NCBI Taxonomy" id="291169"/>
    <lineage>
        <taxon>Bacteria</taxon>
        <taxon>Pseudomonadati</taxon>
        <taxon>Pseudomonadota</taxon>
        <taxon>Gammaproteobacteria</taxon>
        <taxon>Thiotrichales</taxon>
        <taxon>Piscirickettsiaceae</taxon>
        <taxon>Methylophaga</taxon>
    </lineage>
</organism>
<protein>
    <recommendedName>
        <fullName evidence="6">Large ribosomal subunit protein bL21</fullName>
    </recommendedName>
</protein>
<dbReference type="RefSeq" id="WP_069295453.1">
    <property type="nucleotide sequence ID" value="NZ_MCRI01000006.1"/>
</dbReference>
<sequence length="103" mass="11346">MYAIVATGGKQYRVKEGEKLRVEKLPGEVGDTIELGEVLLIGEGEDIKVGAPFLDGAKVTATVASVGRADKVKIIKFRRRKHHRKQMGHRQSYTEIEITGITA</sequence>
<proteinExistence type="inferred from homology"/>
<dbReference type="AlphaFoldDB" id="A0A1E3GTY0"/>
<dbReference type="GO" id="GO:1990904">
    <property type="term" value="C:ribonucleoprotein complex"/>
    <property type="evidence" value="ECO:0007669"/>
    <property type="project" value="UniProtKB-KW"/>
</dbReference>
<dbReference type="PATRIC" id="fig|291169.3.peg.933"/>
<comment type="caution">
    <text evidence="8">The sequence shown here is derived from an EMBL/GenBank/DDBJ whole genome shotgun (WGS) entry which is preliminary data.</text>
</comment>
<dbReference type="GO" id="GO:0005737">
    <property type="term" value="C:cytoplasm"/>
    <property type="evidence" value="ECO:0007669"/>
    <property type="project" value="UniProtKB-ARBA"/>
</dbReference>
<evidence type="ECO:0000256" key="5">
    <source>
        <dbReference type="ARBA" id="ARBA00023274"/>
    </source>
</evidence>
<comment type="subunit">
    <text evidence="6">Part of the 50S ribosomal subunit. Contacts protein L20.</text>
</comment>
<keyword evidence="4 6" id="KW-0689">Ribosomal protein</keyword>
<dbReference type="PANTHER" id="PTHR21349">
    <property type="entry name" value="50S RIBOSOMAL PROTEIN L21"/>
    <property type="match status" value="1"/>
</dbReference>
<dbReference type="EMBL" id="MCRI01000006">
    <property type="protein sequence ID" value="ODN67395.1"/>
    <property type="molecule type" value="Genomic_DNA"/>
</dbReference>
<dbReference type="PANTHER" id="PTHR21349:SF0">
    <property type="entry name" value="LARGE RIBOSOMAL SUBUNIT PROTEIN BL21M"/>
    <property type="match status" value="1"/>
</dbReference>
<dbReference type="SUPFAM" id="SSF141091">
    <property type="entry name" value="L21p-like"/>
    <property type="match status" value="1"/>
</dbReference>
<comment type="similarity">
    <text evidence="1 6 7">Belongs to the bacterial ribosomal protein bL21 family.</text>
</comment>
<accession>A0A1E3GTY0</accession>
<gene>
    <name evidence="6 8" type="primary">rplU</name>
    <name evidence="8" type="ORF">A9E74_00929</name>
</gene>
<evidence type="ECO:0000256" key="1">
    <source>
        <dbReference type="ARBA" id="ARBA00008563"/>
    </source>
</evidence>
<reference evidence="8 9" key="1">
    <citation type="submission" date="2016-07" db="EMBL/GenBank/DDBJ databases">
        <title>Draft Genome Sequence of Methylophaga muralis Bur 1.</title>
        <authorList>
            <person name="Vasilenko O.V."/>
            <person name="Doronina N.V."/>
            <person name="Shmareva M.N."/>
            <person name="Tarlachkov S.V."/>
            <person name="Mustakhimov I."/>
            <person name="Trotsenko Y.A."/>
        </authorList>
    </citation>
    <scope>NUCLEOTIDE SEQUENCE [LARGE SCALE GENOMIC DNA]</scope>
    <source>
        <strain evidence="8 9">Bur 1</strain>
    </source>
</reference>
<dbReference type="InterPro" id="IPR028909">
    <property type="entry name" value="bL21-like"/>
</dbReference>
<evidence type="ECO:0000256" key="3">
    <source>
        <dbReference type="ARBA" id="ARBA00022884"/>
    </source>
</evidence>
<dbReference type="InterPro" id="IPR018258">
    <property type="entry name" value="Ribosomal_bL21_CS"/>
</dbReference>
<dbReference type="Pfam" id="PF00829">
    <property type="entry name" value="Ribosomal_L21p"/>
    <property type="match status" value="1"/>
</dbReference>
<evidence type="ECO:0000256" key="7">
    <source>
        <dbReference type="RuleBase" id="RU000562"/>
    </source>
</evidence>
<dbReference type="GO" id="GO:0006412">
    <property type="term" value="P:translation"/>
    <property type="evidence" value="ECO:0007669"/>
    <property type="project" value="UniProtKB-UniRule"/>
</dbReference>
<dbReference type="GO" id="GO:0019843">
    <property type="term" value="F:rRNA binding"/>
    <property type="evidence" value="ECO:0007669"/>
    <property type="project" value="UniProtKB-UniRule"/>
</dbReference>
<dbReference type="GO" id="GO:0005840">
    <property type="term" value="C:ribosome"/>
    <property type="evidence" value="ECO:0007669"/>
    <property type="project" value="UniProtKB-KW"/>
</dbReference>
<name>A0A1E3GTY0_9GAMM</name>
<keyword evidence="5 6" id="KW-0687">Ribonucleoprotein</keyword>
<evidence type="ECO:0000256" key="2">
    <source>
        <dbReference type="ARBA" id="ARBA00022730"/>
    </source>
</evidence>
<dbReference type="GO" id="GO:0003735">
    <property type="term" value="F:structural constituent of ribosome"/>
    <property type="evidence" value="ECO:0007669"/>
    <property type="project" value="InterPro"/>
</dbReference>